<keyword evidence="3 5" id="KW-0808">Transferase</keyword>
<dbReference type="GO" id="GO:0042450">
    <property type="term" value="P:L-arginine biosynthetic process via ornithine"/>
    <property type="evidence" value="ECO:0007669"/>
    <property type="project" value="UniProtKB-UniRule"/>
</dbReference>
<dbReference type="AlphaFoldDB" id="G0EHM9"/>
<evidence type="ECO:0000313" key="10">
    <source>
        <dbReference type="Proteomes" id="UP000001037"/>
    </source>
</evidence>
<feature type="binding site" evidence="5">
    <location>
        <position position="84"/>
    </location>
    <ligand>
        <name>carbamoyl phosphate</name>
        <dbReference type="ChEBI" id="CHEBI:58228"/>
    </ligand>
</feature>
<dbReference type="GO" id="GO:0004585">
    <property type="term" value="F:ornithine carbamoyltransferase activity"/>
    <property type="evidence" value="ECO:0007669"/>
    <property type="project" value="UniProtKB-UniRule"/>
</dbReference>
<protein>
    <recommendedName>
        <fullName evidence="2 6">Ornithine carbamoyltransferase</fullName>
        <ecNumber evidence="2 6">2.1.3.3</ecNumber>
    </recommendedName>
</protein>
<dbReference type="InterPro" id="IPR036901">
    <property type="entry name" value="Asp/Orn_carbamoylTrfase_sf"/>
</dbReference>
<dbReference type="eggNOG" id="arCOG00912">
    <property type="taxonomic scope" value="Archaea"/>
</dbReference>
<dbReference type="GO" id="GO:0019240">
    <property type="term" value="P:citrulline biosynthetic process"/>
    <property type="evidence" value="ECO:0007669"/>
    <property type="project" value="TreeGrafter"/>
</dbReference>
<dbReference type="FunCoup" id="G0EHM9">
    <property type="interactions" value="176"/>
</dbReference>
<dbReference type="RefSeq" id="WP_014027059.1">
    <property type="nucleotide sequence ID" value="NC_015931.1"/>
</dbReference>
<dbReference type="Gene3D" id="3.40.50.1370">
    <property type="entry name" value="Aspartate/ornithine carbamoyltransferase"/>
    <property type="match status" value="2"/>
</dbReference>
<evidence type="ECO:0000256" key="2">
    <source>
        <dbReference type="ARBA" id="ARBA00013007"/>
    </source>
</evidence>
<dbReference type="HAMAP" id="MF_01109">
    <property type="entry name" value="OTCase"/>
    <property type="match status" value="1"/>
</dbReference>
<dbReference type="GO" id="GO:0016597">
    <property type="term" value="F:amino acid binding"/>
    <property type="evidence" value="ECO:0007669"/>
    <property type="project" value="InterPro"/>
</dbReference>
<dbReference type="NCBIfam" id="NF001986">
    <property type="entry name" value="PRK00779.1"/>
    <property type="match status" value="1"/>
</dbReference>
<feature type="binding site" evidence="5">
    <location>
        <position position="231"/>
    </location>
    <ligand>
        <name>L-ornithine</name>
        <dbReference type="ChEBI" id="CHEBI:46911"/>
    </ligand>
</feature>
<dbReference type="InParanoid" id="G0EHM9"/>
<feature type="domain" description="Aspartate/ornithine carbamoyltransferase carbamoyl-P binding" evidence="8">
    <location>
        <begin position="7"/>
        <end position="148"/>
    </location>
</feature>
<dbReference type="GeneID" id="11138712"/>
<dbReference type="PRINTS" id="PR00100">
    <property type="entry name" value="AOTCASE"/>
</dbReference>
<feature type="binding site" evidence="5">
    <location>
        <position position="299"/>
    </location>
    <ligand>
        <name>carbamoyl phosphate</name>
        <dbReference type="ChEBI" id="CHEBI:58228"/>
    </ligand>
</feature>
<dbReference type="STRING" id="694429.Pyrfu_1525"/>
<name>G0EHM9_PYRF1</name>
<organism evidence="9 10">
    <name type="scientific">Pyrolobus fumarii (strain DSM 11204 / 1A)</name>
    <dbReference type="NCBI Taxonomy" id="694429"/>
    <lineage>
        <taxon>Archaea</taxon>
        <taxon>Thermoproteota</taxon>
        <taxon>Thermoprotei</taxon>
        <taxon>Desulfurococcales</taxon>
        <taxon>Pyrodictiaceae</taxon>
        <taxon>Pyrolobus</taxon>
    </lineage>
</organism>
<comment type="subcellular location">
    <subcellularLocation>
        <location evidence="5">Cytoplasm</location>
    </subcellularLocation>
</comment>
<dbReference type="EMBL" id="CP002838">
    <property type="protein sequence ID" value="AEM39382.1"/>
    <property type="molecule type" value="Genomic_DNA"/>
</dbReference>
<dbReference type="NCBIfam" id="TIGR00658">
    <property type="entry name" value="orni_carb_tr"/>
    <property type="match status" value="1"/>
</dbReference>
<dbReference type="PANTHER" id="PTHR45753">
    <property type="entry name" value="ORNITHINE CARBAMOYLTRANSFERASE, MITOCHONDRIAL"/>
    <property type="match status" value="1"/>
</dbReference>
<keyword evidence="5" id="KW-0963">Cytoplasm</keyword>
<comment type="similarity">
    <text evidence="1 5">Belongs to the aspartate/ornithine carbamoyltransferase superfamily. OTCase family.</text>
</comment>
<dbReference type="HOGENOM" id="CLU_043846_3_2_2"/>
<dbReference type="InterPro" id="IPR002292">
    <property type="entry name" value="Orn/put_carbamltrans"/>
</dbReference>
<dbReference type="KEGG" id="pfm:Pyrfu_1525"/>
<reference evidence="9 10" key="1">
    <citation type="journal article" date="2011" name="Stand. Genomic Sci.">
        <title>Complete genome sequence of the hyperthermophilic chemolithoautotroph Pyrolobus fumarii type strain (1A).</title>
        <authorList>
            <person name="Anderson I."/>
            <person name="Goker M."/>
            <person name="Nolan M."/>
            <person name="Lucas S."/>
            <person name="Hammon N."/>
            <person name="Deshpande S."/>
            <person name="Cheng J.F."/>
            <person name="Tapia R."/>
            <person name="Han C."/>
            <person name="Goodwin L."/>
            <person name="Pitluck S."/>
            <person name="Huntemann M."/>
            <person name="Liolios K."/>
            <person name="Ivanova N."/>
            <person name="Pagani I."/>
            <person name="Mavromatis K."/>
            <person name="Ovchinikova G."/>
            <person name="Pati A."/>
            <person name="Chen A."/>
            <person name="Palaniappan K."/>
            <person name="Land M."/>
            <person name="Hauser L."/>
            <person name="Brambilla E.M."/>
            <person name="Huber H."/>
            <person name="Yasawong M."/>
            <person name="Rohde M."/>
            <person name="Spring S."/>
            <person name="Abt B."/>
            <person name="Sikorski J."/>
            <person name="Wirth R."/>
            <person name="Detter J.C."/>
            <person name="Woyke T."/>
            <person name="Bristow J."/>
            <person name="Eisen J.A."/>
            <person name="Markowitz V."/>
            <person name="Hugenholtz P."/>
            <person name="Kyrpides N.C."/>
            <person name="Klenk H.P."/>
            <person name="Lapidus A."/>
        </authorList>
    </citation>
    <scope>NUCLEOTIDE SEQUENCE [LARGE SCALE GENOMIC DNA]</scope>
    <source>
        <strain evidence="10">DSM 11204 / 1A</strain>
    </source>
</reference>
<evidence type="ECO:0000256" key="3">
    <source>
        <dbReference type="ARBA" id="ARBA00022679"/>
    </source>
</evidence>
<sequence>MRSLAGRHLLWLGDFEPWEIRRFVEVGLELKRRYYAGERIIPVLRGKSVALIFEKPSTRTRVSMELAVWQLGGYPVVLNANEMQLSRGEPVKDTARVLSRYVDAIAARVKKHETLEEMARYSSVPVINMLSDFSHPLQALADVMTIWERFGRVEGVSVSYVGDCGNNVAHSLLLASVALGAKVRLGCPREYRPDARVLRAAEEMSAKSGGSFEIYDDPAEAVRGADVVYTDVWVSMGQEGEAEVRREKLRPYQVNEELMRLASRNAVFMHCLPARRGEEVTEDVIESPRSIVWEQAENRLHVQKAVLALILGGLS</sequence>
<dbReference type="PRINTS" id="PR00102">
    <property type="entry name" value="OTCASE"/>
</dbReference>
<feature type="binding site" evidence="5">
    <location>
        <position position="108"/>
    </location>
    <ligand>
        <name>carbamoyl phosphate</name>
        <dbReference type="ChEBI" id="CHEBI:58228"/>
    </ligand>
</feature>
<dbReference type="FunFam" id="3.40.50.1370:FF:000008">
    <property type="entry name" value="Ornithine carbamoyltransferase"/>
    <property type="match status" value="1"/>
</dbReference>
<dbReference type="Pfam" id="PF00185">
    <property type="entry name" value="OTCace"/>
    <property type="match status" value="1"/>
</dbReference>
<accession>G0EHM9</accession>
<dbReference type="OrthoDB" id="4696at2157"/>
<dbReference type="PROSITE" id="PS00097">
    <property type="entry name" value="CARBAMOYLTRANSFERASE"/>
    <property type="match status" value="1"/>
</dbReference>
<dbReference type="Pfam" id="PF02729">
    <property type="entry name" value="OTCace_N"/>
    <property type="match status" value="1"/>
</dbReference>
<evidence type="ECO:0000259" key="7">
    <source>
        <dbReference type="Pfam" id="PF00185"/>
    </source>
</evidence>
<proteinExistence type="inferred from homology"/>
<dbReference type="InterPro" id="IPR006130">
    <property type="entry name" value="Asp/Orn_carbamoylTrfase"/>
</dbReference>
<dbReference type="InterPro" id="IPR024904">
    <property type="entry name" value="OTCase_ArgI"/>
</dbReference>
<evidence type="ECO:0000256" key="6">
    <source>
        <dbReference type="NCBIfam" id="TIGR00658"/>
    </source>
</evidence>
<feature type="domain" description="Aspartate/ornithine carbamoyltransferase Asp/Orn-binding" evidence="7">
    <location>
        <begin position="154"/>
        <end position="309"/>
    </location>
</feature>
<evidence type="ECO:0000313" key="9">
    <source>
        <dbReference type="EMBL" id="AEM39382.1"/>
    </source>
</evidence>
<dbReference type="EC" id="2.1.3.3" evidence="2 6"/>
<dbReference type="Proteomes" id="UP000001037">
    <property type="component" value="Chromosome"/>
</dbReference>
<evidence type="ECO:0000256" key="5">
    <source>
        <dbReference type="HAMAP-Rule" id="MF_01109"/>
    </source>
</evidence>
<comment type="catalytic activity">
    <reaction evidence="4 5">
        <text>carbamoyl phosphate + L-ornithine = L-citrulline + phosphate + H(+)</text>
        <dbReference type="Rhea" id="RHEA:19513"/>
        <dbReference type="ChEBI" id="CHEBI:15378"/>
        <dbReference type="ChEBI" id="CHEBI:43474"/>
        <dbReference type="ChEBI" id="CHEBI:46911"/>
        <dbReference type="ChEBI" id="CHEBI:57743"/>
        <dbReference type="ChEBI" id="CHEBI:58228"/>
        <dbReference type="EC" id="2.1.3.3"/>
    </reaction>
</comment>
<keyword evidence="10" id="KW-1185">Reference proteome</keyword>
<dbReference type="GO" id="GO:0005737">
    <property type="term" value="C:cytoplasm"/>
    <property type="evidence" value="ECO:0007669"/>
    <property type="project" value="UniProtKB-SubCell"/>
</dbReference>
<dbReference type="PANTHER" id="PTHR45753:SF3">
    <property type="entry name" value="ORNITHINE TRANSCARBAMYLASE, MITOCHONDRIAL"/>
    <property type="match status" value="1"/>
</dbReference>
<evidence type="ECO:0000259" key="8">
    <source>
        <dbReference type="Pfam" id="PF02729"/>
    </source>
</evidence>
<feature type="binding site" evidence="5">
    <location>
        <begin position="135"/>
        <end position="138"/>
    </location>
    <ligand>
        <name>carbamoyl phosphate</name>
        <dbReference type="ChEBI" id="CHEBI:58228"/>
    </ligand>
</feature>
<dbReference type="InterPro" id="IPR006131">
    <property type="entry name" value="Asp_carbamoyltransf_Asp/Orn-bd"/>
</dbReference>
<feature type="binding site" evidence="5">
    <location>
        <position position="167"/>
    </location>
    <ligand>
        <name>L-ornithine</name>
        <dbReference type="ChEBI" id="CHEBI:46911"/>
    </ligand>
</feature>
<dbReference type="SUPFAM" id="SSF53671">
    <property type="entry name" value="Aspartate/ornithine carbamoyltransferase"/>
    <property type="match status" value="1"/>
</dbReference>
<feature type="binding site" evidence="5">
    <location>
        <begin position="57"/>
        <end position="60"/>
    </location>
    <ligand>
        <name>carbamoyl phosphate</name>
        <dbReference type="ChEBI" id="CHEBI:58228"/>
    </ligand>
</feature>
<evidence type="ECO:0000256" key="1">
    <source>
        <dbReference type="ARBA" id="ARBA00007805"/>
    </source>
</evidence>
<evidence type="ECO:0000256" key="4">
    <source>
        <dbReference type="ARBA" id="ARBA00048772"/>
    </source>
</evidence>
<feature type="binding site" evidence="5">
    <location>
        <begin position="235"/>
        <end position="236"/>
    </location>
    <ligand>
        <name>L-ornithine</name>
        <dbReference type="ChEBI" id="CHEBI:46911"/>
    </ligand>
</feature>
<gene>
    <name evidence="9" type="ordered locus">Pyrfu_1525</name>
</gene>
<dbReference type="InterPro" id="IPR006132">
    <property type="entry name" value="Asp/Orn_carbamoyltranf_P-bd"/>
</dbReference>
<feature type="binding site" evidence="5">
    <location>
        <begin position="271"/>
        <end position="272"/>
    </location>
    <ligand>
        <name>carbamoyl phosphate</name>
        <dbReference type="ChEBI" id="CHEBI:58228"/>
    </ligand>
</feature>